<dbReference type="Pfam" id="PF24705">
    <property type="entry name" value="DUF7668"/>
    <property type="match status" value="1"/>
</dbReference>
<organism evidence="2 3">
    <name type="scientific">Hyphomonas oceanitis SCH89</name>
    <dbReference type="NCBI Taxonomy" id="1280953"/>
    <lineage>
        <taxon>Bacteria</taxon>
        <taxon>Pseudomonadati</taxon>
        <taxon>Pseudomonadota</taxon>
        <taxon>Alphaproteobacteria</taxon>
        <taxon>Hyphomonadales</taxon>
        <taxon>Hyphomonadaceae</taxon>
        <taxon>Hyphomonas</taxon>
    </lineage>
</organism>
<dbReference type="eggNOG" id="ENOG5033X5F">
    <property type="taxonomic scope" value="Bacteria"/>
</dbReference>
<proteinExistence type="predicted"/>
<gene>
    <name evidence="2" type="ORF">HOC_09549</name>
</gene>
<name>A0A059G775_9PROT</name>
<dbReference type="AlphaFoldDB" id="A0A059G775"/>
<feature type="domain" description="DUF7668" evidence="1">
    <location>
        <begin position="29"/>
        <end position="126"/>
    </location>
</feature>
<protein>
    <recommendedName>
        <fullName evidence="1">DUF7668 domain-containing protein</fullName>
    </recommendedName>
</protein>
<dbReference type="OrthoDB" id="1149888at2"/>
<accession>A0A059G775</accession>
<comment type="caution">
    <text evidence="2">The sequence shown here is derived from an EMBL/GenBank/DDBJ whole genome shotgun (WGS) entry which is preliminary data.</text>
</comment>
<dbReference type="PATRIC" id="fig|1280953.3.peg.1928"/>
<sequence>MSDVPVKKNGDRELPIPTEWRAALKQIADALAAGDFELSSLPQVSQYEDPDFAKINRANIQDYPDSLAPLDASTWDTSIYRWMEEYWEVLVDLSAGATLTSDLVLHVKVRKNGQDFIFQPGLVYVP</sequence>
<evidence type="ECO:0000259" key="1">
    <source>
        <dbReference type="Pfam" id="PF24705"/>
    </source>
</evidence>
<evidence type="ECO:0000313" key="2">
    <source>
        <dbReference type="EMBL" id="KDA02681.1"/>
    </source>
</evidence>
<dbReference type="Proteomes" id="UP000024942">
    <property type="component" value="Unassembled WGS sequence"/>
</dbReference>
<dbReference type="EMBL" id="ARYL01000012">
    <property type="protein sequence ID" value="KDA02681.1"/>
    <property type="molecule type" value="Genomic_DNA"/>
</dbReference>
<dbReference type="InterPro" id="IPR056085">
    <property type="entry name" value="DUF7668"/>
</dbReference>
<keyword evidence="3" id="KW-1185">Reference proteome</keyword>
<reference evidence="2 3" key="1">
    <citation type="journal article" date="2014" name="Antonie Van Leeuwenhoek">
        <title>Hyphomonas beringensis sp. nov. and Hyphomonas chukchiensis sp. nov., isolated from surface seawater of the Bering Sea and Chukchi Sea.</title>
        <authorList>
            <person name="Li C."/>
            <person name="Lai Q."/>
            <person name="Li G."/>
            <person name="Dong C."/>
            <person name="Wang J."/>
            <person name="Liao Y."/>
            <person name="Shao Z."/>
        </authorList>
    </citation>
    <scope>NUCLEOTIDE SEQUENCE [LARGE SCALE GENOMIC DNA]</scope>
    <source>
        <strain evidence="2 3">SCH89</strain>
    </source>
</reference>
<evidence type="ECO:0000313" key="3">
    <source>
        <dbReference type="Proteomes" id="UP000024942"/>
    </source>
</evidence>
<dbReference type="RefSeq" id="WP_035537908.1">
    <property type="nucleotide sequence ID" value="NZ_ARYL01000012.1"/>
</dbReference>